<evidence type="ECO:0000256" key="1">
    <source>
        <dbReference type="ARBA" id="ARBA00001139"/>
    </source>
</evidence>
<keyword evidence="7 9" id="KW-0274">FAD</keyword>
<dbReference type="InterPro" id="IPR006231">
    <property type="entry name" value="MQO"/>
</dbReference>
<evidence type="ECO:0000256" key="8">
    <source>
        <dbReference type="ARBA" id="ARBA00023002"/>
    </source>
</evidence>
<evidence type="ECO:0000256" key="5">
    <source>
        <dbReference type="ARBA" id="ARBA00022532"/>
    </source>
</evidence>
<dbReference type="Gene3D" id="3.50.50.60">
    <property type="entry name" value="FAD/NAD(P)-binding domain"/>
    <property type="match status" value="1"/>
</dbReference>
<evidence type="ECO:0000256" key="6">
    <source>
        <dbReference type="ARBA" id="ARBA00022630"/>
    </source>
</evidence>
<keyword evidence="8 9" id="KW-0560">Oxidoreductase</keyword>
<dbReference type="GO" id="GO:0006099">
    <property type="term" value="P:tricarboxylic acid cycle"/>
    <property type="evidence" value="ECO:0007669"/>
    <property type="project" value="UniProtKB-UniRule"/>
</dbReference>
<dbReference type="EMBL" id="AAUX01000001">
    <property type="protein sequence ID" value="EAV47183.1"/>
    <property type="molecule type" value="Genomic_DNA"/>
</dbReference>
<dbReference type="NCBIfam" id="NF003611">
    <property type="entry name" value="PRK05257.3-2"/>
    <property type="match status" value="1"/>
</dbReference>
<evidence type="ECO:0000256" key="4">
    <source>
        <dbReference type="ARBA" id="ARBA00006389"/>
    </source>
</evidence>
<dbReference type="Gene3D" id="3.30.9.10">
    <property type="entry name" value="D-Amino Acid Oxidase, subunit A, domain 2"/>
    <property type="match status" value="1"/>
</dbReference>
<evidence type="ECO:0000256" key="9">
    <source>
        <dbReference type="HAMAP-Rule" id="MF_00212"/>
    </source>
</evidence>
<reference evidence="10 11" key="1">
    <citation type="submission" date="2006-11" db="EMBL/GenBank/DDBJ databases">
        <authorList>
            <person name="Giovannoni S."/>
            <person name="Vergin K."/>
            <person name="Ferriera S."/>
            <person name="Johnson J."/>
            <person name="Kravitz S."/>
            <person name="Beeson K."/>
            <person name="Sutton G."/>
            <person name="Rogers Y.-H."/>
            <person name="Friedman R."/>
            <person name="Frazier M."/>
            <person name="Venter J.C."/>
        </authorList>
    </citation>
    <scope>NUCLEOTIDE SEQUENCE [LARGE SCALE GENOMIC DNA]</scope>
    <source>
        <strain evidence="10 11">HTCC2181</strain>
    </source>
</reference>
<dbReference type="SUPFAM" id="SSF51905">
    <property type="entry name" value="FAD/NAD(P)-binding domain"/>
    <property type="match status" value="1"/>
</dbReference>
<dbReference type="EC" id="1.1.5.4" evidence="9"/>
<dbReference type="NCBIfam" id="TIGR01320">
    <property type="entry name" value="mal_quin_oxido"/>
    <property type="match status" value="1"/>
</dbReference>
<dbReference type="AlphaFoldDB" id="A0P6M3"/>
<accession>A0P6M3</accession>
<dbReference type="GO" id="GO:0008924">
    <property type="term" value="F:L-malate dehydrogenase (quinone) activity"/>
    <property type="evidence" value="ECO:0007669"/>
    <property type="project" value="UniProtKB-UniRule"/>
</dbReference>
<evidence type="ECO:0000313" key="11">
    <source>
        <dbReference type="Proteomes" id="UP000054262"/>
    </source>
</evidence>
<comment type="catalytic activity">
    <reaction evidence="1 9">
        <text>(S)-malate + a quinone = a quinol + oxaloacetate</text>
        <dbReference type="Rhea" id="RHEA:46012"/>
        <dbReference type="ChEBI" id="CHEBI:15589"/>
        <dbReference type="ChEBI" id="CHEBI:16452"/>
        <dbReference type="ChEBI" id="CHEBI:24646"/>
        <dbReference type="ChEBI" id="CHEBI:132124"/>
        <dbReference type="EC" id="1.1.5.4"/>
    </reaction>
</comment>
<comment type="pathway">
    <text evidence="3 9">Carbohydrate metabolism; tricarboxylic acid cycle; oxaloacetate from (S)-malate (quinone route): step 1/1.</text>
</comment>
<evidence type="ECO:0000256" key="3">
    <source>
        <dbReference type="ARBA" id="ARBA00005012"/>
    </source>
</evidence>
<comment type="cofactor">
    <cofactor evidence="2 9">
        <name>FAD</name>
        <dbReference type="ChEBI" id="CHEBI:57692"/>
    </cofactor>
</comment>
<dbReference type="PANTHER" id="PTHR43104:SF2">
    <property type="entry name" value="L-2-HYDROXYGLUTARATE DEHYDROGENASE, MITOCHONDRIAL"/>
    <property type="match status" value="1"/>
</dbReference>
<dbReference type="OrthoDB" id="9763983at2"/>
<comment type="similarity">
    <text evidence="4 9">Belongs to the MQO family.</text>
</comment>
<comment type="caution">
    <text evidence="10">The sequence shown here is derived from an EMBL/GenBank/DDBJ whole genome shotgun (WGS) entry which is preliminary data.</text>
</comment>
<sequence>MKNSLSNQDITLIGGGVMSLTLAVLMKEVNPNTKVTLIERLHECGMESSQALNNAGTGHAGNCELNYTPIKNGSVYLDRAIEVNEMFETSLQFWAYLDKKYPQFKPKKFLRKTPHISFVKGEANIAYLKKRYEAISKEPLFEEMEFTTDRKKIKAWAPLLISKKDEDSSAAATKIAHGTDVNFGELTKQLLALLIKQPNVTIILNSDVKTIKLKKNHGWEIYYSNLLTKNKTVMYASNVFIGAGGKAISLLQQMKVKEASGYAGFPVSGKWLVCSNPLVVKKHNAKVYGQALPKSPPMSIPHLDLRVIEGKNTLMFGPFAGFTFKFLKYGSFFDLPKTIKINNIGTMIRVFSKNISLLLYLIKQSLQSSKNRMAELKYFYPDALDEDWSLMDAGKRVQIMKGCPKEGAKLEFGTEIIFTKNKTLAALIGASPGASVSAHSMLNVMTTMFNLTNDKTIKEMVPGYGISLNKNPKILSQIRKKIYSQLGLN</sequence>
<proteinExistence type="inferred from homology"/>
<organism evidence="10 11">
    <name type="scientific">Methylophilales bacterium HTCC2181</name>
    <dbReference type="NCBI Taxonomy" id="383631"/>
    <lineage>
        <taxon>Bacteria</taxon>
        <taxon>Pseudomonadati</taxon>
        <taxon>Pseudomonadota</taxon>
        <taxon>Betaproteobacteria</taxon>
        <taxon>Nitrosomonadales</taxon>
        <taxon>OM43 clade</taxon>
    </lineage>
</organism>
<keyword evidence="11" id="KW-1185">Reference proteome</keyword>
<gene>
    <name evidence="9" type="primary">mqo</name>
    <name evidence="10" type="ORF">MB2181_03880</name>
</gene>
<dbReference type="PANTHER" id="PTHR43104">
    <property type="entry name" value="L-2-HYDROXYGLUTARATE DEHYDROGENASE, MITOCHONDRIAL"/>
    <property type="match status" value="1"/>
</dbReference>
<dbReference type="NCBIfam" id="NF003606">
    <property type="entry name" value="PRK05257.2-1"/>
    <property type="match status" value="1"/>
</dbReference>
<evidence type="ECO:0000256" key="7">
    <source>
        <dbReference type="ARBA" id="ARBA00022827"/>
    </source>
</evidence>
<dbReference type="Proteomes" id="UP000054262">
    <property type="component" value="Unassembled WGS sequence"/>
</dbReference>
<name>A0P6M3_9PROT</name>
<dbReference type="HAMAP" id="MF_00212">
    <property type="entry name" value="MQO"/>
    <property type="match status" value="1"/>
</dbReference>
<evidence type="ECO:0000313" key="10">
    <source>
        <dbReference type="EMBL" id="EAV47183.1"/>
    </source>
</evidence>
<protein>
    <recommendedName>
        <fullName evidence="9">Probable malate:quinone oxidoreductase</fullName>
        <ecNumber evidence="9">1.1.5.4</ecNumber>
    </recommendedName>
    <alternativeName>
        <fullName evidence="9">MQO</fullName>
    </alternativeName>
    <alternativeName>
        <fullName evidence="9">Malate dehydrogenase [quinone]</fullName>
    </alternativeName>
</protein>
<evidence type="ECO:0000256" key="2">
    <source>
        <dbReference type="ARBA" id="ARBA00001974"/>
    </source>
</evidence>
<keyword evidence="5 9" id="KW-0816">Tricarboxylic acid cycle</keyword>
<dbReference type="InterPro" id="IPR036188">
    <property type="entry name" value="FAD/NAD-bd_sf"/>
</dbReference>
<dbReference type="GO" id="GO:0047545">
    <property type="term" value="F:(S)-2-hydroxyglutarate dehydrogenase activity"/>
    <property type="evidence" value="ECO:0007669"/>
    <property type="project" value="TreeGrafter"/>
</dbReference>
<dbReference type="UniPathway" id="UPA00223">
    <property type="reaction ID" value="UER01008"/>
</dbReference>
<keyword evidence="6 9" id="KW-0285">Flavoprotein</keyword>
<dbReference type="Pfam" id="PF06039">
    <property type="entry name" value="Mqo"/>
    <property type="match status" value="1"/>
</dbReference>